<reference evidence="1 2" key="1">
    <citation type="submission" date="2006-02" db="EMBL/GenBank/DDBJ databases">
        <authorList>
            <person name="Pinhassi J."/>
            <person name="Pedros-Alio C."/>
            <person name="Ferriera S."/>
            <person name="Johnson J."/>
            <person name="Kravitz S."/>
            <person name="Halpern A."/>
            <person name="Remington K."/>
            <person name="Beeson K."/>
            <person name="Tran B."/>
            <person name="Rogers Y.-H."/>
            <person name="Friedman R."/>
            <person name="Venter J.C."/>
        </authorList>
    </citation>
    <scope>NUCLEOTIDE SEQUENCE [LARGE SCALE GENOMIC DNA]</scope>
    <source>
        <strain evidence="1 2">MED297</strain>
    </source>
</reference>
<dbReference type="Proteomes" id="UP000005953">
    <property type="component" value="Unassembled WGS sequence"/>
</dbReference>
<organism evidence="1 2">
    <name type="scientific">Reinekea blandensis MED297</name>
    <dbReference type="NCBI Taxonomy" id="314283"/>
    <lineage>
        <taxon>Bacteria</taxon>
        <taxon>Pseudomonadati</taxon>
        <taxon>Pseudomonadota</taxon>
        <taxon>Gammaproteobacteria</taxon>
        <taxon>Oceanospirillales</taxon>
        <taxon>Saccharospirillaceae</taxon>
        <taxon>Reinekea</taxon>
    </lineage>
</organism>
<keyword evidence="2" id="KW-1185">Reference proteome</keyword>
<dbReference type="OrthoDB" id="7062224at2"/>
<name>A4BII9_9GAMM</name>
<sequence>MNQSTVLCSIPLAFVLFGCQPEGSNGDNQGSTDVDFKASHNVCNFDDDDEIVANDPIDQRSELTLIQSATAAAGSIELAEDDVTGAFAVIAFLAPSLSDGFMSFLTVYACTEESYAKNQCNYDVPANLNGGVPVRVRTVVSSGDHYQTVVEMDEGSGYQTDLVVSGTIGDFGNLTFEIYDDGVLSSTRTSSRTASGSEEVVLTSASENWTMQETAGCSGSLEYDGTKNGDTVTVDATWSFNGSSMSGSLEYFKTGMDAVYTLNF</sequence>
<evidence type="ECO:0000313" key="1">
    <source>
        <dbReference type="EMBL" id="EAR08068.1"/>
    </source>
</evidence>
<dbReference type="EMBL" id="AAOE01000026">
    <property type="protein sequence ID" value="EAR08068.1"/>
    <property type="molecule type" value="Genomic_DNA"/>
</dbReference>
<comment type="caution">
    <text evidence="1">The sequence shown here is derived from an EMBL/GenBank/DDBJ whole genome shotgun (WGS) entry which is preliminary data.</text>
</comment>
<accession>A4BII9</accession>
<dbReference type="RefSeq" id="WP_008045455.1">
    <property type="nucleotide sequence ID" value="NZ_CH724152.1"/>
</dbReference>
<evidence type="ECO:0000313" key="2">
    <source>
        <dbReference type="Proteomes" id="UP000005953"/>
    </source>
</evidence>
<dbReference type="STRING" id="314283.MED297_07491"/>
<proteinExistence type="predicted"/>
<dbReference type="AlphaFoldDB" id="A4BII9"/>
<gene>
    <name evidence="1" type="ORF">MED297_07491</name>
</gene>
<dbReference type="HOGENOM" id="CLU_969230_0_0_6"/>
<protein>
    <submittedName>
        <fullName evidence="1">Uncharacterized protein</fullName>
    </submittedName>
</protein>